<keyword evidence="3" id="KW-1185">Reference proteome</keyword>
<comment type="caution">
    <text evidence="2">The sequence shown here is derived from an EMBL/GenBank/DDBJ whole genome shotgun (WGS) entry which is preliminary data.</text>
</comment>
<proteinExistence type="predicted"/>
<reference evidence="2" key="1">
    <citation type="submission" date="2020-06" db="EMBL/GenBank/DDBJ databases">
        <authorList>
            <consortium name="Plant Systems Biology data submission"/>
        </authorList>
    </citation>
    <scope>NUCLEOTIDE SEQUENCE</scope>
    <source>
        <strain evidence="2">D6</strain>
    </source>
</reference>
<keyword evidence="1" id="KW-1133">Transmembrane helix</keyword>
<name>A0A9N8DHT5_9STRA</name>
<keyword evidence="1" id="KW-0812">Transmembrane</keyword>
<dbReference type="EMBL" id="CAICTM010000159">
    <property type="protein sequence ID" value="CAB9503238.1"/>
    <property type="molecule type" value="Genomic_DNA"/>
</dbReference>
<organism evidence="2 3">
    <name type="scientific">Seminavis robusta</name>
    <dbReference type="NCBI Taxonomy" id="568900"/>
    <lineage>
        <taxon>Eukaryota</taxon>
        <taxon>Sar</taxon>
        <taxon>Stramenopiles</taxon>
        <taxon>Ochrophyta</taxon>
        <taxon>Bacillariophyta</taxon>
        <taxon>Bacillariophyceae</taxon>
        <taxon>Bacillariophycidae</taxon>
        <taxon>Naviculales</taxon>
        <taxon>Naviculaceae</taxon>
        <taxon>Seminavis</taxon>
    </lineage>
</organism>
<keyword evidence="1" id="KW-0472">Membrane</keyword>
<feature type="transmembrane region" description="Helical" evidence="1">
    <location>
        <begin position="120"/>
        <end position="142"/>
    </location>
</feature>
<evidence type="ECO:0000256" key="1">
    <source>
        <dbReference type="SAM" id="Phobius"/>
    </source>
</evidence>
<evidence type="ECO:0000313" key="3">
    <source>
        <dbReference type="Proteomes" id="UP001153069"/>
    </source>
</evidence>
<gene>
    <name evidence="2" type="ORF">SEMRO_160_G072050.1</name>
</gene>
<accession>A0A9N8DHT5</accession>
<sequence length="174" mass="19677">MVSQTYKEQDPQKQIAHRMALQPQYDEFKATTQDCCTVGSNDDDKTRIKEPCHPKAVHDTKCSFDGTIAVDADDDTTLSTLDTSSDDLLERGIARVGARTAEEDRQRRVQQRPWSKKPGVALGLIILLIAVVVLATSLWLWLALKDVDEEREPIFGIQANVTFFRRHLQFDAHP</sequence>
<evidence type="ECO:0000313" key="2">
    <source>
        <dbReference type="EMBL" id="CAB9503238.1"/>
    </source>
</evidence>
<dbReference type="Proteomes" id="UP001153069">
    <property type="component" value="Unassembled WGS sequence"/>
</dbReference>
<protein>
    <submittedName>
        <fullName evidence="2">Uncharacterized protein</fullName>
    </submittedName>
</protein>
<dbReference type="AlphaFoldDB" id="A0A9N8DHT5"/>